<dbReference type="PANTHER" id="PTHR47737">
    <property type="entry name" value="GLYCINE BETAINE/PROLINE BETAINE TRANSPORT SYSTEM PERMEASE PROTEIN PROW"/>
    <property type="match status" value="1"/>
</dbReference>
<keyword evidence="3" id="KW-0813">Transport</keyword>
<dbReference type="EMBL" id="UINC01035048">
    <property type="protein sequence ID" value="SVB26825.1"/>
    <property type="molecule type" value="Genomic_DNA"/>
</dbReference>
<dbReference type="FunFam" id="1.10.3720.10:FF:000001">
    <property type="entry name" value="Glycine betaine ABC transporter, permease"/>
    <property type="match status" value="1"/>
</dbReference>
<evidence type="ECO:0000256" key="8">
    <source>
        <dbReference type="SAM" id="Phobius"/>
    </source>
</evidence>
<evidence type="ECO:0000256" key="3">
    <source>
        <dbReference type="ARBA" id="ARBA00022448"/>
    </source>
</evidence>
<dbReference type="GO" id="GO:0031460">
    <property type="term" value="P:glycine betaine transport"/>
    <property type="evidence" value="ECO:0007669"/>
    <property type="project" value="TreeGrafter"/>
</dbReference>
<feature type="transmembrane region" description="Helical" evidence="8">
    <location>
        <begin position="436"/>
        <end position="456"/>
    </location>
</feature>
<evidence type="ECO:0000259" key="9">
    <source>
        <dbReference type="PROSITE" id="PS50928"/>
    </source>
</evidence>
<comment type="subcellular location">
    <subcellularLocation>
        <location evidence="2">Cell membrane</location>
    </subcellularLocation>
    <subcellularLocation>
        <location evidence="1">Membrane</location>
        <topology evidence="1">Multi-pass membrane protein</topology>
    </subcellularLocation>
</comment>
<protein>
    <recommendedName>
        <fullName evidence="9">ABC transmembrane type-1 domain-containing protein</fullName>
    </recommendedName>
</protein>
<gene>
    <name evidence="10" type="ORF">METZ01_LOCUS179679</name>
</gene>
<feature type="transmembrane region" description="Helical" evidence="8">
    <location>
        <begin position="468"/>
        <end position="488"/>
    </location>
</feature>
<dbReference type="AlphaFoldDB" id="A0A382CL69"/>
<feature type="transmembrane region" description="Helical" evidence="8">
    <location>
        <begin position="545"/>
        <end position="566"/>
    </location>
</feature>
<feature type="transmembrane region" description="Helical" evidence="8">
    <location>
        <begin position="147"/>
        <end position="171"/>
    </location>
</feature>
<feature type="domain" description="ABC transmembrane type-1" evidence="9">
    <location>
        <begin position="21"/>
        <end position="200"/>
    </location>
</feature>
<keyword evidence="4" id="KW-1003">Cell membrane</keyword>
<evidence type="ECO:0000256" key="6">
    <source>
        <dbReference type="ARBA" id="ARBA00022989"/>
    </source>
</evidence>
<keyword evidence="7 8" id="KW-0472">Membrane</keyword>
<dbReference type="GO" id="GO:0043190">
    <property type="term" value="C:ATP-binding cassette (ABC) transporter complex"/>
    <property type="evidence" value="ECO:0007669"/>
    <property type="project" value="TreeGrafter"/>
</dbReference>
<dbReference type="PANTHER" id="PTHR47737:SF1">
    <property type="entry name" value="GLYCINE BETAINE_PROLINE BETAINE TRANSPORT SYSTEM PERMEASE PROTEIN PROW"/>
    <property type="match status" value="1"/>
</dbReference>
<dbReference type="InterPro" id="IPR000515">
    <property type="entry name" value="MetI-like"/>
</dbReference>
<proteinExistence type="predicted"/>
<keyword evidence="6 8" id="KW-1133">Transmembrane helix</keyword>
<evidence type="ECO:0000256" key="7">
    <source>
        <dbReference type="ARBA" id="ARBA00023136"/>
    </source>
</evidence>
<name>A0A382CL69_9ZZZZ</name>
<feature type="transmembrane region" description="Helical" evidence="8">
    <location>
        <begin position="411"/>
        <end position="430"/>
    </location>
</feature>
<evidence type="ECO:0000256" key="2">
    <source>
        <dbReference type="ARBA" id="ARBA00004236"/>
    </source>
</evidence>
<reference evidence="10" key="1">
    <citation type="submission" date="2018-05" db="EMBL/GenBank/DDBJ databases">
        <authorList>
            <person name="Lanie J.A."/>
            <person name="Ng W.-L."/>
            <person name="Kazmierczak K.M."/>
            <person name="Andrzejewski T.M."/>
            <person name="Davidsen T.M."/>
            <person name="Wayne K.J."/>
            <person name="Tettelin H."/>
            <person name="Glass J.I."/>
            <person name="Rusch D."/>
            <person name="Podicherti R."/>
            <person name="Tsui H.-C.T."/>
            <person name="Winkler M.E."/>
        </authorList>
    </citation>
    <scope>NUCLEOTIDE SEQUENCE</scope>
</reference>
<feature type="transmembrane region" description="Helical" evidence="8">
    <location>
        <begin position="70"/>
        <end position="95"/>
    </location>
</feature>
<dbReference type="SUPFAM" id="SSF161098">
    <property type="entry name" value="MetI-like"/>
    <property type="match status" value="1"/>
</dbReference>
<feature type="transmembrane region" description="Helical" evidence="8">
    <location>
        <begin position="312"/>
        <end position="334"/>
    </location>
</feature>
<feature type="non-terminal residue" evidence="10">
    <location>
        <position position="1"/>
    </location>
</feature>
<feature type="non-terminal residue" evidence="10">
    <location>
        <position position="641"/>
    </location>
</feature>
<dbReference type="InterPro" id="IPR035906">
    <property type="entry name" value="MetI-like_sf"/>
</dbReference>
<sequence>IMAGLGLMMCGLLGAMYWVETMRTIGMVLVAVGLCALVGLPLGVFCARVDSAWNVTRPILDAMQTVHTFVYMVPFVFFFSIGVVPATMVTMIYALPPLVRMVNLGIRHVPEDVVEASRAYGSTELRVLTDVQLPLAKPSIMAGLNQTLMLAIAMVGIAAIMGAGGLGLLVFRAVQNLDIGLGISSGLALWAVAVVLDRLSQPEEEGGQNLLSRIREAMSHRRDPEELLRKVEAAETEDQKASKAVHVEHEVVASGRERLGMAVVGIAGFVAVLSTKMTWGNDAGLLSSHSRQADVDLVGESFNGYQASGGSWAGLVVLALGFFSVFAAVSCIFWTGGIGRARGPAGLISLALGAFTAIFVYPILGEFDGYTMLSNLQGYEAQAFWSVVVETFAIPAILGLVLGLAKVAVPVSWQMVGTWAVTAGLLGHIFESPIGMAGEVLAVVVLALGAIVLAVLNSTSLFDADRTTWNNLAAGAVVAVVGMAVAPLSTVLDVKDLVALALAGAVYRVLEGTGSEQRVTVLGALASGVALRWLVIGSIGSGDSAVFLDMQLLTTVTIGVMAVVVLRSGSRWFAADAMVITSSCMLVAALTYQVVSPFVDVETYNHGPGVMLAIVASVVMLAGAVLALQTAPYSAFRPLDR</sequence>
<feature type="transmembrane region" description="Helical" evidence="8">
    <location>
        <begin position="573"/>
        <end position="595"/>
    </location>
</feature>
<dbReference type="Pfam" id="PF00528">
    <property type="entry name" value="BPD_transp_1"/>
    <property type="match status" value="1"/>
</dbReference>
<dbReference type="GO" id="GO:0015871">
    <property type="term" value="P:choline transport"/>
    <property type="evidence" value="ECO:0007669"/>
    <property type="project" value="TreeGrafter"/>
</dbReference>
<feature type="transmembrane region" description="Helical" evidence="8">
    <location>
        <begin position="607"/>
        <end position="628"/>
    </location>
</feature>
<evidence type="ECO:0000256" key="1">
    <source>
        <dbReference type="ARBA" id="ARBA00004141"/>
    </source>
</evidence>
<evidence type="ECO:0000256" key="4">
    <source>
        <dbReference type="ARBA" id="ARBA00022475"/>
    </source>
</evidence>
<feature type="transmembrane region" description="Helical" evidence="8">
    <location>
        <begin position="384"/>
        <end position="404"/>
    </location>
</feature>
<accession>A0A382CL69</accession>
<dbReference type="PROSITE" id="PS50928">
    <property type="entry name" value="ABC_TM1"/>
    <property type="match status" value="1"/>
</dbReference>
<feature type="transmembrane region" description="Helical" evidence="8">
    <location>
        <begin position="346"/>
        <end position="364"/>
    </location>
</feature>
<dbReference type="Gene3D" id="1.10.3720.10">
    <property type="entry name" value="MetI-like"/>
    <property type="match status" value="1"/>
</dbReference>
<dbReference type="GO" id="GO:0015226">
    <property type="term" value="F:carnitine transmembrane transporter activity"/>
    <property type="evidence" value="ECO:0007669"/>
    <property type="project" value="TreeGrafter"/>
</dbReference>
<dbReference type="GO" id="GO:0005275">
    <property type="term" value="F:amine transmembrane transporter activity"/>
    <property type="evidence" value="ECO:0007669"/>
    <property type="project" value="TreeGrafter"/>
</dbReference>
<dbReference type="CDD" id="cd06261">
    <property type="entry name" value="TM_PBP2"/>
    <property type="match status" value="1"/>
</dbReference>
<feature type="transmembrane region" description="Helical" evidence="8">
    <location>
        <begin position="259"/>
        <end position="279"/>
    </location>
</feature>
<evidence type="ECO:0000313" key="10">
    <source>
        <dbReference type="EMBL" id="SVB26825.1"/>
    </source>
</evidence>
<organism evidence="10">
    <name type="scientific">marine metagenome</name>
    <dbReference type="NCBI Taxonomy" id="408172"/>
    <lineage>
        <taxon>unclassified sequences</taxon>
        <taxon>metagenomes</taxon>
        <taxon>ecological metagenomes</taxon>
    </lineage>
</organism>
<keyword evidence="5 8" id="KW-0812">Transmembrane</keyword>
<evidence type="ECO:0000256" key="5">
    <source>
        <dbReference type="ARBA" id="ARBA00022692"/>
    </source>
</evidence>